<dbReference type="Proteomes" id="UP000054302">
    <property type="component" value="Unassembled WGS sequence"/>
</dbReference>
<dbReference type="GO" id="GO:0000814">
    <property type="term" value="C:ESCRT II complex"/>
    <property type="evidence" value="ECO:0007669"/>
    <property type="project" value="InterPro"/>
</dbReference>
<dbReference type="Pfam" id="PF05871">
    <property type="entry name" value="ESCRT-II"/>
    <property type="match status" value="1"/>
</dbReference>
<dbReference type="InterPro" id="IPR008570">
    <property type="entry name" value="ESCRT-II_cplx_Vps25-sub"/>
</dbReference>
<evidence type="ECO:0000256" key="6">
    <source>
        <dbReference type="ARBA" id="ARBA00022927"/>
    </source>
</evidence>
<evidence type="ECO:0000256" key="4">
    <source>
        <dbReference type="ARBA" id="ARBA00022448"/>
    </source>
</evidence>
<accession>A0A0D1Z4H6</accession>
<dbReference type="OMA" id="TRCLIMW"/>
<dbReference type="HOGENOM" id="CLU_087657_0_1_1"/>
<dbReference type="InterPro" id="IPR036390">
    <property type="entry name" value="WH_DNA-bd_sf"/>
</dbReference>
<keyword evidence="9" id="KW-1185">Reference proteome</keyword>
<dbReference type="STRING" id="212818.A0A0D1Z4H6"/>
<keyword evidence="5" id="KW-0963">Cytoplasm</keyword>
<keyword evidence="6" id="KW-0653">Protein transport</keyword>
<dbReference type="GeneID" id="27326312"/>
<evidence type="ECO:0000256" key="3">
    <source>
        <dbReference type="ARBA" id="ARBA00017934"/>
    </source>
</evidence>
<dbReference type="RefSeq" id="XP_016220403.1">
    <property type="nucleotide sequence ID" value="XM_016373492.1"/>
</dbReference>
<protein>
    <recommendedName>
        <fullName evidence="3">Vacuolar protein-sorting-associated protein 25</fullName>
    </recommendedName>
    <alternativeName>
        <fullName evidence="7">ESCRT-II complex subunit VPS25</fullName>
    </alternativeName>
</protein>
<reference evidence="8 9" key="1">
    <citation type="submission" date="2015-01" db="EMBL/GenBank/DDBJ databases">
        <title>The Genome Sequence of Exophiala mesophila CBS40295.</title>
        <authorList>
            <consortium name="The Broad Institute Genomics Platform"/>
            <person name="Cuomo C."/>
            <person name="de Hoog S."/>
            <person name="Gorbushina A."/>
            <person name="Stielow B."/>
            <person name="Teixiera M."/>
            <person name="Abouelleil A."/>
            <person name="Chapman S.B."/>
            <person name="Priest M."/>
            <person name="Young S.K."/>
            <person name="Wortman J."/>
            <person name="Nusbaum C."/>
            <person name="Birren B."/>
        </authorList>
    </citation>
    <scope>NUCLEOTIDE SEQUENCE [LARGE SCALE GENOMIC DNA]</scope>
    <source>
        <strain evidence="8 9">CBS 40295</strain>
    </source>
</reference>
<dbReference type="GO" id="GO:0043328">
    <property type="term" value="P:protein transport to vacuole involved in ubiquitin-dependent protein catabolic process via the multivesicular body sorting pathway"/>
    <property type="evidence" value="ECO:0007669"/>
    <property type="project" value="TreeGrafter"/>
</dbReference>
<evidence type="ECO:0000256" key="2">
    <source>
        <dbReference type="ARBA" id="ARBA00009674"/>
    </source>
</evidence>
<dbReference type="VEuPathDB" id="FungiDB:PV10_08467"/>
<comment type="subcellular location">
    <subcellularLocation>
        <location evidence="1">Cytoplasm</location>
    </subcellularLocation>
</comment>
<dbReference type="FunFam" id="1.10.10.570:FF:000003">
    <property type="entry name" value="Vacuolar protein-sorting-associated protein 25"/>
    <property type="match status" value="1"/>
</dbReference>
<proteinExistence type="inferred from homology"/>
<evidence type="ECO:0000313" key="9">
    <source>
        <dbReference type="Proteomes" id="UP000054302"/>
    </source>
</evidence>
<dbReference type="GO" id="GO:0042803">
    <property type="term" value="F:protein homodimerization activity"/>
    <property type="evidence" value="ECO:0007669"/>
    <property type="project" value="TreeGrafter"/>
</dbReference>
<dbReference type="InterPro" id="IPR036388">
    <property type="entry name" value="WH-like_DNA-bd_sf"/>
</dbReference>
<comment type="similarity">
    <text evidence="2">Belongs to the VPS25 family.</text>
</comment>
<organism evidence="8 9">
    <name type="scientific">Exophiala mesophila</name>
    <name type="common">Black yeast-like fungus</name>
    <dbReference type="NCBI Taxonomy" id="212818"/>
    <lineage>
        <taxon>Eukaryota</taxon>
        <taxon>Fungi</taxon>
        <taxon>Dikarya</taxon>
        <taxon>Ascomycota</taxon>
        <taxon>Pezizomycotina</taxon>
        <taxon>Eurotiomycetes</taxon>
        <taxon>Chaetothyriomycetidae</taxon>
        <taxon>Chaetothyriales</taxon>
        <taxon>Herpotrichiellaceae</taxon>
        <taxon>Exophiala</taxon>
    </lineage>
</organism>
<dbReference type="GO" id="GO:0005198">
    <property type="term" value="F:structural molecule activity"/>
    <property type="evidence" value="ECO:0007669"/>
    <property type="project" value="TreeGrafter"/>
</dbReference>
<dbReference type="FunFam" id="1.10.10.10:FF:000141">
    <property type="entry name" value="vacuolar protein-sorting-associated protein 25"/>
    <property type="match status" value="1"/>
</dbReference>
<keyword evidence="4" id="KW-0813">Transport</keyword>
<gene>
    <name evidence="8" type="ORF">PV10_08467</name>
</gene>
<dbReference type="SUPFAM" id="SSF46785">
    <property type="entry name" value="Winged helix' DNA-binding domain"/>
    <property type="match status" value="2"/>
</dbReference>
<dbReference type="EMBL" id="KN847525">
    <property type="protein sequence ID" value="KIV88829.1"/>
    <property type="molecule type" value="Genomic_DNA"/>
</dbReference>
<evidence type="ECO:0000256" key="5">
    <source>
        <dbReference type="ARBA" id="ARBA00022490"/>
    </source>
</evidence>
<dbReference type="GO" id="GO:0016236">
    <property type="term" value="P:macroautophagy"/>
    <property type="evidence" value="ECO:0007669"/>
    <property type="project" value="UniProtKB-ARBA"/>
</dbReference>
<name>A0A0D1Z4H6_EXOME</name>
<evidence type="ECO:0000256" key="7">
    <source>
        <dbReference type="ARBA" id="ARBA00030094"/>
    </source>
</evidence>
<dbReference type="Gene3D" id="1.10.10.10">
    <property type="entry name" value="Winged helix-like DNA-binding domain superfamily/Winged helix DNA-binding domain"/>
    <property type="match status" value="1"/>
</dbReference>
<dbReference type="Gene3D" id="1.10.10.570">
    <property type="entry name" value="Winged helix' DNA-binding domain. Chain C. Domain 1"/>
    <property type="match status" value="1"/>
</dbReference>
<evidence type="ECO:0000313" key="8">
    <source>
        <dbReference type="EMBL" id="KIV88829.1"/>
    </source>
</evidence>
<dbReference type="PANTHER" id="PTHR13149:SF0">
    <property type="entry name" value="VACUOLAR PROTEIN-SORTING-ASSOCIATED PROTEIN 25"/>
    <property type="match status" value="1"/>
</dbReference>
<dbReference type="AlphaFoldDB" id="A0A0D1Z4H6"/>
<dbReference type="InterPro" id="IPR014041">
    <property type="entry name" value="ESCRT-II_cplx_Vps25-sub_N"/>
</dbReference>
<dbReference type="OrthoDB" id="245150at2759"/>
<sequence>MAVTAQQQETASDFIFPKSYNFPPFFSAQPTALTRQAQLRKWSIFVQKYCRHHRIYQLTIIEVLETPLFHNVALKKRLSLKDAKAVIDYMVSKEGDERAEWLGPEKSSAWIWWRKPEEWATIIAAWVEETGQKGTVLTLYEIVQGEATEKQEFYGLDMDILRKSLNTLVKKGKAQIFGTDDQQGIKFF</sequence>
<dbReference type="PANTHER" id="PTHR13149">
    <property type="entry name" value="VACUOLAR PROTEIN SORTING-ASSOCIATED PROTEIN VPS25"/>
    <property type="match status" value="1"/>
</dbReference>
<evidence type="ECO:0000256" key="1">
    <source>
        <dbReference type="ARBA" id="ARBA00004496"/>
    </source>
</evidence>